<evidence type="ECO:0000313" key="2">
    <source>
        <dbReference type="Proteomes" id="UP000051184"/>
    </source>
</evidence>
<organism evidence="1 2">
    <name type="scientific">Cognatishimia activa</name>
    <dbReference type="NCBI Taxonomy" id="1715691"/>
    <lineage>
        <taxon>Bacteria</taxon>
        <taxon>Pseudomonadati</taxon>
        <taxon>Pseudomonadota</taxon>
        <taxon>Alphaproteobacteria</taxon>
        <taxon>Rhodobacterales</taxon>
        <taxon>Paracoccaceae</taxon>
        <taxon>Cognatishimia</taxon>
    </lineage>
</organism>
<keyword evidence="2" id="KW-1185">Reference proteome</keyword>
<dbReference type="STRING" id="1715691.TA5113_02316"/>
<accession>A0A0P1IUZ0</accession>
<proteinExistence type="predicted"/>
<name>A0A0P1IUZ0_9RHOB</name>
<reference evidence="2" key="1">
    <citation type="submission" date="2015-09" db="EMBL/GenBank/DDBJ databases">
        <authorList>
            <person name="Rodrigo-Torres Lidia"/>
            <person name="Arahal R.David."/>
        </authorList>
    </citation>
    <scope>NUCLEOTIDE SEQUENCE [LARGE SCALE GENOMIC DNA]</scope>
    <source>
        <strain evidence="2">CECT 5114</strain>
    </source>
</reference>
<gene>
    <name evidence="1" type="ORF">TA5114_01567</name>
</gene>
<sequence>MAVDLPEYFFRTRDSGATVFRVNGDNRQRRIEMEQIATINMRTGDVKPHGDRTLVAEDLQAIDTWIADRKETLEWRQIDDILRTVDQLNATAHWAQTKATDKQLETVTDSLLMAMHDLRTVLVRKKANALAKTEET</sequence>
<dbReference type="Proteomes" id="UP000051184">
    <property type="component" value="Unassembled WGS sequence"/>
</dbReference>
<evidence type="ECO:0000313" key="1">
    <source>
        <dbReference type="EMBL" id="CUK25763.1"/>
    </source>
</evidence>
<dbReference type="RefSeq" id="WP_058314715.1">
    <property type="nucleotide sequence ID" value="NZ_CYTO01000024.1"/>
</dbReference>
<dbReference type="AlphaFoldDB" id="A0A0P1IUZ0"/>
<dbReference type="OrthoDB" id="7849247at2"/>
<protein>
    <submittedName>
        <fullName evidence="1">Uncharacterized protein</fullName>
    </submittedName>
</protein>
<dbReference type="EMBL" id="CYUE01000013">
    <property type="protein sequence ID" value="CUK25763.1"/>
    <property type="molecule type" value="Genomic_DNA"/>
</dbReference>